<name>A0A947GEB0_9HYPH</name>
<dbReference type="SUPFAM" id="SSF52540">
    <property type="entry name" value="P-loop containing nucleoside triphosphate hydrolases"/>
    <property type="match status" value="1"/>
</dbReference>
<dbReference type="EMBL" id="JAHHZF010000010">
    <property type="protein sequence ID" value="MBT9291722.1"/>
    <property type="molecule type" value="Genomic_DNA"/>
</dbReference>
<organism evidence="1 2">
    <name type="scientific">Prosthecodimorpha staleyi</name>
    <dbReference type="NCBI Taxonomy" id="2840188"/>
    <lineage>
        <taxon>Bacteria</taxon>
        <taxon>Pseudomonadati</taxon>
        <taxon>Pseudomonadota</taxon>
        <taxon>Alphaproteobacteria</taxon>
        <taxon>Hyphomicrobiales</taxon>
        <taxon>Ancalomicrobiaceae</taxon>
        <taxon>Prosthecodimorpha</taxon>
    </lineage>
</organism>
<comment type="caution">
    <text evidence="1">The sequence shown here is derived from an EMBL/GenBank/DDBJ whole genome shotgun (WGS) entry which is preliminary data.</text>
</comment>
<evidence type="ECO:0000313" key="1">
    <source>
        <dbReference type="EMBL" id="MBT9291722.1"/>
    </source>
</evidence>
<reference evidence="1 2" key="1">
    <citation type="submission" date="2021-06" db="EMBL/GenBank/DDBJ databases">
        <authorList>
            <person name="Grouzdev D.S."/>
            <person name="Koziaeva V."/>
        </authorList>
    </citation>
    <scope>NUCLEOTIDE SEQUENCE [LARGE SCALE GENOMIC DNA]</scope>
    <source>
        <strain evidence="1 2">22</strain>
    </source>
</reference>
<evidence type="ECO:0000313" key="2">
    <source>
        <dbReference type="Proteomes" id="UP000766595"/>
    </source>
</evidence>
<gene>
    <name evidence="1" type="ORF">KL771_19805</name>
</gene>
<dbReference type="Pfam" id="PF13469">
    <property type="entry name" value="Sulfotransfer_3"/>
    <property type="match status" value="1"/>
</dbReference>
<protein>
    <submittedName>
        <fullName evidence="1">Sulfotransferase</fullName>
    </submittedName>
</protein>
<dbReference type="InterPro" id="IPR027417">
    <property type="entry name" value="P-loop_NTPase"/>
</dbReference>
<dbReference type="Proteomes" id="UP000766595">
    <property type="component" value="Unassembled WGS sequence"/>
</dbReference>
<keyword evidence="2" id="KW-1185">Reference proteome</keyword>
<proteinExistence type="predicted"/>
<accession>A0A947GEB0</accession>
<dbReference type="RefSeq" id="WP_261970257.1">
    <property type="nucleotide sequence ID" value="NZ_JAHHZF010000010.1"/>
</dbReference>
<dbReference type="AlphaFoldDB" id="A0A947GEB0"/>
<dbReference type="Gene3D" id="3.40.50.300">
    <property type="entry name" value="P-loop containing nucleotide triphosphate hydrolases"/>
    <property type="match status" value="1"/>
</dbReference>
<sequence length="287" mass="32260">MEIEDGAYRLTGEPWEPVAIGGIGGSGTRIVATLLQRLGRVIGDDLNESLDNLWFTLLFKRRGALLDTDRDFARLCDIFWDRMGGSGGDCPDARARLDALAAQDRMKHSSSWLRARVASWLQRPVTLGRPWGWKEPNTHIVVDRLFRMKPALRYIHIVRNPLDMALSSNQNQLEWWGPVLLDRPVIVGPKDALSYNCAVIRRIRKIAADHGERVCLIDYDRLCREPAESCETLAGFIGAQADADTLEWFSDAIRRRTPAEGRGREIDRSMLDAGDLEFVASLGYAIG</sequence>